<gene>
    <name evidence="12" type="ORF">TEA_001250</name>
</gene>
<keyword evidence="6" id="KW-0443">Lipid metabolism</keyword>
<feature type="transmembrane region" description="Helical" evidence="10">
    <location>
        <begin position="197"/>
        <end position="219"/>
    </location>
</feature>
<feature type="compositionally biased region" description="Polar residues" evidence="9">
    <location>
        <begin position="122"/>
        <end position="132"/>
    </location>
</feature>
<dbReference type="InterPro" id="IPR032805">
    <property type="entry name" value="Wax_synthase_dom"/>
</dbReference>
<evidence type="ECO:0000256" key="6">
    <source>
        <dbReference type="ARBA" id="ARBA00023098"/>
    </source>
</evidence>
<feature type="transmembrane region" description="Helical" evidence="10">
    <location>
        <begin position="279"/>
        <end position="300"/>
    </location>
</feature>
<dbReference type="AlphaFoldDB" id="A0A4S4F1L8"/>
<dbReference type="GO" id="GO:0016020">
    <property type="term" value="C:membrane"/>
    <property type="evidence" value="ECO:0007669"/>
    <property type="project" value="UniProtKB-SubCell"/>
</dbReference>
<evidence type="ECO:0000256" key="4">
    <source>
        <dbReference type="ARBA" id="ARBA00022692"/>
    </source>
</evidence>
<feature type="transmembrane region" description="Helical" evidence="10">
    <location>
        <begin position="306"/>
        <end position="326"/>
    </location>
</feature>
<reference evidence="12 13" key="1">
    <citation type="journal article" date="2018" name="Proc. Natl. Acad. Sci. U.S.A.">
        <title>Draft genome sequence of Camellia sinensis var. sinensis provides insights into the evolution of the tea genome and tea quality.</title>
        <authorList>
            <person name="Wei C."/>
            <person name="Yang H."/>
            <person name="Wang S."/>
            <person name="Zhao J."/>
            <person name="Liu C."/>
            <person name="Gao L."/>
            <person name="Xia E."/>
            <person name="Lu Y."/>
            <person name="Tai Y."/>
            <person name="She G."/>
            <person name="Sun J."/>
            <person name="Cao H."/>
            <person name="Tong W."/>
            <person name="Gao Q."/>
            <person name="Li Y."/>
            <person name="Deng W."/>
            <person name="Jiang X."/>
            <person name="Wang W."/>
            <person name="Chen Q."/>
            <person name="Zhang S."/>
            <person name="Li H."/>
            <person name="Wu J."/>
            <person name="Wang P."/>
            <person name="Li P."/>
            <person name="Shi C."/>
            <person name="Zheng F."/>
            <person name="Jian J."/>
            <person name="Huang B."/>
            <person name="Shan D."/>
            <person name="Shi M."/>
            <person name="Fang C."/>
            <person name="Yue Y."/>
            <person name="Li F."/>
            <person name="Li D."/>
            <person name="Wei S."/>
            <person name="Han B."/>
            <person name="Jiang C."/>
            <person name="Yin Y."/>
            <person name="Xia T."/>
            <person name="Zhang Z."/>
            <person name="Bennetzen J.L."/>
            <person name="Zhao S."/>
            <person name="Wan X."/>
        </authorList>
    </citation>
    <scope>NUCLEOTIDE SEQUENCE [LARGE SCALE GENOMIC DNA]</scope>
    <source>
        <strain evidence="13">cv. Shuchazao</strain>
        <tissue evidence="12">Leaf</tissue>
    </source>
</reference>
<dbReference type="InterPro" id="IPR044851">
    <property type="entry name" value="Wax_synthase"/>
</dbReference>
<dbReference type="PANTHER" id="PTHR31595:SF77">
    <property type="entry name" value="ACYL-COA--STEROL O-ACYLTRANSFERASE 1-LIKE"/>
    <property type="match status" value="1"/>
</dbReference>
<dbReference type="GO" id="GO:0006629">
    <property type="term" value="P:lipid metabolic process"/>
    <property type="evidence" value="ECO:0007669"/>
    <property type="project" value="UniProtKB-KW"/>
</dbReference>
<dbReference type="PIRSF" id="PIRSF037006">
    <property type="entry name" value="Wax_synthase"/>
    <property type="match status" value="1"/>
</dbReference>
<comment type="similarity">
    <text evidence="2">Belongs to the wax synthase family.</text>
</comment>
<feature type="transmembrane region" description="Helical" evidence="10">
    <location>
        <begin position="69"/>
        <end position="89"/>
    </location>
</feature>
<proteinExistence type="inferred from homology"/>
<keyword evidence="5 10" id="KW-1133">Transmembrane helix</keyword>
<feature type="region of interest" description="Disordered" evidence="9">
    <location>
        <begin position="117"/>
        <end position="163"/>
    </location>
</feature>
<dbReference type="Proteomes" id="UP000306102">
    <property type="component" value="Unassembled WGS sequence"/>
</dbReference>
<evidence type="ECO:0000256" key="9">
    <source>
        <dbReference type="SAM" id="MobiDB-lite"/>
    </source>
</evidence>
<accession>A0A4S4F1L8</accession>
<dbReference type="STRING" id="542762.A0A4S4F1L8"/>
<dbReference type="EMBL" id="SDRB02000363">
    <property type="protein sequence ID" value="THG23328.1"/>
    <property type="molecule type" value="Genomic_DNA"/>
</dbReference>
<evidence type="ECO:0000256" key="1">
    <source>
        <dbReference type="ARBA" id="ARBA00004141"/>
    </source>
</evidence>
<organism evidence="12 13">
    <name type="scientific">Camellia sinensis var. sinensis</name>
    <name type="common">China tea</name>
    <dbReference type="NCBI Taxonomy" id="542762"/>
    <lineage>
        <taxon>Eukaryota</taxon>
        <taxon>Viridiplantae</taxon>
        <taxon>Streptophyta</taxon>
        <taxon>Embryophyta</taxon>
        <taxon>Tracheophyta</taxon>
        <taxon>Spermatophyta</taxon>
        <taxon>Magnoliopsida</taxon>
        <taxon>eudicotyledons</taxon>
        <taxon>Gunneridae</taxon>
        <taxon>Pentapetalae</taxon>
        <taxon>asterids</taxon>
        <taxon>Ericales</taxon>
        <taxon>Theaceae</taxon>
        <taxon>Camellia</taxon>
    </lineage>
</organism>
<keyword evidence="4 10" id="KW-0812">Transmembrane</keyword>
<evidence type="ECO:0000256" key="10">
    <source>
        <dbReference type="SAM" id="Phobius"/>
    </source>
</evidence>
<protein>
    <recommendedName>
        <fullName evidence="11">Wax synthase domain-containing protein</fullName>
    </recommendedName>
</protein>
<dbReference type="InterPro" id="IPR017088">
    <property type="entry name" value="Wax_synthase_Magnoliopsida"/>
</dbReference>
<comment type="caution">
    <text evidence="12">The sequence shown here is derived from an EMBL/GenBank/DDBJ whole genome shotgun (WGS) entry which is preliminary data.</text>
</comment>
<feature type="transmembrane region" description="Helical" evidence="10">
    <location>
        <begin position="168"/>
        <end position="185"/>
    </location>
</feature>
<keyword evidence="8" id="KW-0012">Acyltransferase</keyword>
<feature type="transmembrane region" description="Helical" evidence="10">
    <location>
        <begin position="15"/>
        <end position="34"/>
    </location>
</feature>
<dbReference type="Pfam" id="PF13813">
    <property type="entry name" value="MBOAT_2"/>
    <property type="match status" value="1"/>
</dbReference>
<evidence type="ECO:0000256" key="7">
    <source>
        <dbReference type="ARBA" id="ARBA00023136"/>
    </source>
</evidence>
<evidence type="ECO:0000256" key="2">
    <source>
        <dbReference type="ARBA" id="ARBA00007282"/>
    </source>
</evidence>
<feature type="transmembrane region" description="Helical" evidence="10">
    <location>
        <begin position="46"/>
        <end position="63"/>
    </location>
</feature>
<evidence type="ECO:0000256" key="3">
    <source>
        <dbReference type="ARBA" id="ARBA00022679"/>
    </source>
</evidence>
<dbReference type="PANTHER" id="PTHR31595">
    <property type="entry name" value="LONG-CHAIN-ALCOHOL O-FATTY-ACYLTRANSFERASE 3-RELATED"/>
    <property type="match status" value="1"/>
</dbReference>
<keyword evidence="7 10" id="KW-0472">Membrane</keyword>
<comment type="subcellular location">
    <subcellularLocation>
        <location evidence="1">Membrane</location>
        <topology evidence="1">Multi-pass membrane protein</topology>
    </subcellularLocation>
</comment>
<evidence type="ECO:0000313" key="12">
    <source>
        <dbReference type="EMBL" id="THG23328.1"/>
    </source>
</evidence>
<feature type="domain" description="Wax synthase" evidence="11">
    <location>
        <begin position="228"/>
        <end position="314"/>
    </location>
</feature>
<evidence type="ECO:0000256" key="8">
    <source>
        <dbReference type="ARBA" id="ARBA00023315"/>
    </source>
</evidence>
<dbReference type="GO" id="GO:0008374">
    <property type="term" value="F:O-acyltransferase activity"/>
    <property type="evidence" value="ECO:0007669"/>
    <property type="project" value="InterPro"/>
</dbReference>
<feature type="transmembrane region" description="Helical" evidence="10">
    <location>
        <begin position="338"/>
        <end position="358"/>
    </location>
</feature>
<keyword evidence="13" id="KW-1185">Reference proteome</keyword>
<feature type="compositionally biased region" description="Polar residues" evidence="9">
    <location>
        <begin position="140"/>
        <end position="150"/>
    </location>
</feature>
<sequence>MEVEIYKNHTLEWEISNFVKVWLSVIVSLCYCYVSAKVVPKGLPRFFTFIPLLSLFLVLPLNLHSMHLGGTSAFFISWLATFKLLLFAFHKGPLSDPSLSLPKFIAIGCFPIKIQQNPPPNSKSTQNPSQNGHNKENPAPKSTQNPSQNGHSRENLPPKTTQKGQKSLWNYAIKGVLVGLFLQIYQYSDHIHPKIILIIYCFHIYFMLEIMLAMVAALARAMLGLELEPQFNDPYLSTSLQDFWGRRWNLMVTRTLRPTVYDPVLYVATRIVGRRWAPLPAVLSTFVVSALMHELIFYYLGRSRPTWEITWFFLLHGVCVMVEIAIKKVLTGRCQFPRLISTPLTVAFVMVTGFWLFFPQLLRCKADVRAFEEYALLGAFLKDVLGQAAKLIHINPPSDI</sequence>
<evidence type="ECO:0000313" key="13">
    <source>
        <dbReference type="Proteomes" id="UP000306102"/>
    </source>
</evidence>
<evidence type="ECO:0000256" key="5">
    <source>
        <dbReference type="ARBA" id="ARBA00022989"/>
    </source>
</evidence>
<keyword evidence="3" id="KW-0808">Transferase</keyword>
<name>A0A4S4F1L8_CAMSN</name>
<evidence type="ECO:0000259" key="11">
    <source>
        <dbReference type="Pfam" id="PF13813"/>
    </source>
</evidence>